<accession>A0A1Y0T264</accession>
<protein>
    <submittedName>
        <fullName evidence="1">Uncharacterized protein</fullName>
    </submittedName>
</protein>
<dbReference type="Proteomes" id="UP000225448">
    <property type="component" value="Segment"/>
</dbReference>
<evidence type="ECO:0000313" key="1">
    <source>
        <dbReference type="EMBL" id="ARV76947.1"/>
    </source>
</evidence>
<reference evidence="1 2" key="1">
    <citation type="submission" date="2017-05" db="EMBL/GenBank/DDBJ databases">
        <authorList>
            <person name="Song R."/>
            <person name="Chenine A.L."/>
            <person name="Ruprecht R.M."/>
        </authorList>
    </citation>
    <scope>NUCLEOTIDE SEQUENCE [LARGE SCALE GENOMIC DNA]</scope>
</reference>
<organism evidence="1 2">
    <name type="scientific">Pseudomonas phage Phabio</name>
    <dbReference type="NCBI Taxonomy" id="2006668"/>
    <lineage>
        <taxon>Viruses</taxon>
        <taxon>Duplodnaviria</taxon>
        <taxon>Heunggongvirae</taxon>
        <taxon>Uroviricota</taxon>
        <taxon>Caudoviricetes</taxon>
        <taxon>Chimalliviridae</taxon>
        <taxon>Phabiovirus</taxon>
        <taxon>Phabiovirus phabio</taxon>
    </lineage>
</organism>
<evidence type="ECO:0000313" key="2">
    <source>
        <dbReference type="Proteomes" id="UP000225448"/>
    </source>
</evidence>
<gene>
    <name evidence="1" type="ORF">PHABIO_316</name>
</gene>
<proteinExistence type="predicted"/>
<sequence>MAKKQKRLYKLSFDGAVSEEYETKVQSTGPGTGAASFFFSGAKSPAILIHTEIDWMVQLEQTGKLEFVIDRTHEERRFLVIHNADRTVSYQIELEAYYVIKGTEDKFFFELEELPSGGWKMTHSLGLLPEGLTQARAFILEAI</sequence>
<dbReference type="EMBL" id="MF042360">
    <property type="protein sequence ID" value="ARV76947.1"/>
    <property type="molecule type" value="Genomic_DNA"/>
</dbReference>
<name>A0A1Y0T264_9CAUD</name>
<keyword evidence="2" id="KW-1185">Reference proteome</keyword>